<dbReference type="KEGG" id="ome:OLMES_1122"/>
<accession>A0A1Y0I405</accession>
<name>A0A1Y0I405_9GAMM</name>
<dbReference type="Pfam" id="PF19657">
    <property type="entry name" value="DUF6160"/>
    <property type="match status" value="1"/>
</dbReference>
<feature type="signal peptide" evidence="1">
    <location>
        <begin position="1"/>
        <end position="21"/>
    </location>
</feature>
<dbReference type="EMBL" id="CP021425">
    <property type="protein sequence ID" value="ARU55207.1"/>
    <property type="molecule type" value="Genomic_DNA"/>
</dbReference>
<dbReference type="OrthoDB" id="6198908at2"/>
<dbReference type="InterPro" id="IPR046158">
    <property type="entry name" value="DUF6160"/>
</dbReference>
<organism evidence="3 4">
    <name type="scientific">Oleiphilus messinensis</name>
    <dbReference type="NCBI Taxonomy" id="141451"/>
    <lineage>
        <taxon>Bacteria</taxon>
        <taxon>Pseudomonadati</taxon>
        <taxon>Pseudomonadota</taxon>
        <taxon>Gammaproteobacteria</taxon>
        <taxon>Oceanospirillales</taxon>
        <taxon>Oleiphilaceae</taxon>
        <taxon>Oleiphilus</taxon>
    </lineage>
</organism>
<sequence>MKGLKKVALLAAITAASSAQAELVAMDDSALSATTGQAGITIDINAAEVSIGEIAYQDEGFLAIQDLVLTGSTDAFGSGAGDGILNNIRMEIDVAGAADLTPGNPTDPDSFRLGNDYLVQAAGILTGSQISNHNYARPTIGNGDLVISIKSINLIGGIQTVDYGLQIGSVKLGDSNQTIGQIDGTELISDLNLAGFLGPVDIVVHNSDDGVNISAYFNAEGSLNLPFMNVSTEFTIHNSRGDTVVAIGAVDEGHSLAHVQMNVSRGTQGLAFDLQNFEADIDLNNITMGASPSIGDLYITDLHMTAQTEIYGH</sequence>
<evidence type="ECO:0000313" key="3">
    <source>
        <dbReference type="EMBL" id="ARU55207.1"/>
    </source>
</evidence>
<evidence type="ECO:0000259" key="2">
    <source>
        <dbReference type="Pfam" id="PF19657"/>
    </source>
</evidence>
<reference evidence="3 4" key="1">
    <citation type="submission" date="2017-05" db="EMBL/GenBank/DDBJ databases">
        <title>Genomic insights into alkan degradation activity of Oleiphilus messinensis.</title>
        <authorList>
            <person name="Kozyavkin S.A."/>
            <person name="Slesarev A.I."/>
            <person name="Golyshin P.N."/>
            <person name="Korzhenkov A."/>
            <person name="Golyshina O.N."/>
            <person name="Toshchakov S.V."/>
        </authorList>
    </citation>
    <scope>NUCLEOTIDE SEQUENCE [LARGE SCALE GENOMIC DNA]</scope>
    <source>
        <strain evidence="3 4">ME102</strain>
    </source>
</reference>
<protein>
    <recommendedName>
        <fullName evidence="2">DUF6160 domain-containing protein</fullName>
    </recommendedName>
</protein>
<evidence type="ECO:0000313" key="4">
    <source>
        <dbReference type="Proteomes" id="UP000196027"/>
    </source>
</evidence>
<feature type="chain" id="PRO_5012665838" description="DUF6160 domain-containing protein" evidence="1">
    <location>
        <begin position="22"/>
        <end position="313"/>
    </location>
</feature>
<keyword evidence="4" id="KW-1185">Reference proteome</keyword>
<proteinExistence type="predicted"/>
<gene>
    <name evidence="3" type="ORF">OLMES_1122</name>
</gene>
<feature type="domain" description="DUF6160" evidence="2">
    <location>
        <begin position="1"/>
        <end position="96"/>
    </location>
</feature>
<evidence type="ECO:0000256" key="1">
    <source>
        <dbReference type="SAM" id="SignalP"/>
    </source>
</evidence>
<dbReference type="RefSeq" id="WP_087460335.1">
    <property type="nucleotide sequence ID" value="NZ_CP021425.1"/>
</dbReference>
<dbReference type="AlphaFoldDB" id="A0A1Y0I405"/>
<keyword evidence="1" id="KW-0732">Signal</keyword>
<dbReference type="Proteomes" id="UP000196027">
    <property type="component" value="Chromosome"/>
</dbReference>